<feature type="transmembrane region" description="Helical" evidence="1">
    <location>
        <begin position="12"/>
        <end position="32"/>
    </location>
</feature>
<feature type="non-terminal residue" evidence="3">
    <location>
        <position position="1"/>
    </location>
</feature>
<dbReference type="InterPro" id="IPR021796">
    <property type="entry name" value="Tll0287-like_dom"/>
</dbReference>
<keyword evidence="1" id="KW-0472">Membrane</keyword>
<evidence type="ECO:0000256" key="1">
    <source>
        <dbReference type="SAM" id="Phobius"/>
    </source>
</evidence>
<feature type="transmembrane region" description="Helical" evidence="1">
    <location>
        <begin position="38"/>
        <end position="58"/>
    </location>
</feature>
<dbReference type="EMBL" id="UOFO01000095">
    <property type="protein sequence ID" value="VAW86558.1"/>
    <property type="molecule type" value="Genomic_DNA"/>
</dbReference>
<name>A0A3B0YZT2_9ZZZZ</name>
<reference evidence="3" key="1">
    <citation type="submission" date="2018-06" db="EMBL/GenBank/DDBJ databases">
        <authorList>
            <person name="Zhirakovskaya E."/>
        </authorList>
    </citation>
    <scope>NUCLEOTIDE SEQUENCE</scope>
</reference>
<feature type="domain" description="Tll0287-like" evidence="2">
    <location>
        <begin position="153"/>
        <end position="228"/>
    </location>
</feature>
<keyword evidence="1" id="KW-0812">Transmembrane</keyword>
<accession>A0A3B0YZT2</accession>
<organism evidence="3">
    <name type="scientific">hydrothermal vent metagenome</name>
    <dbReference type="NCBI Taxonomy" id="652676"/>
    <lineage>
        <taxon>unclassified sequences</taxon>
        <taxon>metagenomes</taxon>
        <taxon>ecological metagenomes</taxon>
    </lineage>
</organism>
<evidence type="ECO:0000259" key="2">
    <source>
        <dbReference type="Pfam" id="PF11845"/>
    </source>
</evidence>
<protein>
    <recommendedName>
        <fullName evidence="2">Tll0287-like domain-containing protein</fullName>
    </recommendedName>
</protein>
<gene>
    <name evidence="3" type="ORF">MNBD_GAMMA16-1869</name>
</gene>
<dbReference type="AlphaFoldDB" id="A0A3B0YZT2"/>
<keyword evidence="1" id="KW-1133">Transmembrane helix</keyword>
<sequence>LHYQLNSLFPNPLLLTPLSILACIYLTTGGNFSTTLEYILSHRLSIMGLSTLLVYLFVTAPEPLKEGNSEIYTIPIKVVLQILEEENDVARNLYTQAIVGAGKKRKIKFDENWEDKEIIAGPLPAQFMRLTAMSLEQSPVQLGLFLGSDQAINKANKFEGEQLINFQKMKLTRTPVFFYSPDAERYAYMAPDIASVKPCVTCHNDHEESPKTDWKLHDVMGAATWTYPKDNVGYKEFLDMLQALREAFKFSYEEFLGEIITMKHPPNIGKNWPKN</sequence>
<proteinExistence type="predicted"/>
<dbReference type="Pfam" id="PF11845">
    <property type="entry name" value="Tll0287-like"/>
    <property type="match status" value="1"/>
</dbReference>
<evidence type="ECO:0000313" key="3">
    <source>
        <dbReference type="EMBL" id="VAW86558.1"/>
    </source>
</evidence>